<comment type="catalytic activity">
    <reaction evidence="8">
        <text>guanosine(26) in tRNA + 2 S-adenosyl-L-methionine = N(2)-dimethylguanosine(26) in tRNA + 2 S-adenosyl-L-homocysteine + 2 H(+)</text>
        <dbReference type="Rhea" id="RHEA:43140"/>
        <dbReference type="Rhea" id="RHEA-COMP:10359"/>
        <dbReference type="Rhea" id="RHEA-COMP:10360"/>
        <dbReference type="ChEBI" id="CHEBI:15378"/>
        <dbReference type="ChEBI" id="CHEBI:57856"/>
        <dbReference type="ChEBI" id="CHEBI:59789"/>
        <dbReference type="ChEBI" id="CHEBI:74269"/>
        <dbReference type="ChEBI" id="CHEBI:74513"/>
        <dbReference type="EC" id="2.1.1.216"/>
    </reaction>
</comment>
<feature type="compositionally biased region" description="Low complexity" evidence="10">
    <location>
        <begin position="675"/>
        <end position="688"/>
    </location>
</feature>
<feature type="compositionally biased region" description="Low complexity" evidence="10">
    <location>
        <begin position="1137"/>
        <end position="1151"/>
    </location>
</feature>
<reference evidence="12" key="1">
    <citation type="journal article" date="2022" name="bioRxiv">
        <title>Genomics of Preaxostyla Flagellates Illuminates Evolutionary Transitions and the Path Towards Mitochondrial Loss.</title>
        <authorList>
            <person name="Novak L.V.F."/>
            <person name="Treitli S.C."/>
            <person name="Pyrih J."/>
            <person name="Halakuc P."/>
            <person name="Pipaliya S.V."/>
            <person name="Vacek V."/>
            <person name="Brzon O."/>
            <person name="Soukal P."/>
            <person name="Eme L."/>
            <person name="Dacks J.B."/>
            <person name="Karnkowska A."/>
            <person name="Elias M."/>
            <person name="Hampl V."/>
        </authorList>
    </citation>
    <scope>NUCLEOTIDE SEQUENCE</scope>
    <source>
        <strain evidence="12">RCP-MX</strain>
    </source>
</reference>
<evidence type="ECO:0000256" key="9">
    <source>
        <dbReference type="PROSITE-ProRule" id="PRU00958"/>
    </source>
</evidence>
<evidence type="ECO:0000256" key="8">
    <source>
        <dbReference type="ARBA" id="ARBA00051897"/>
    </source>
</evidence>
<dbReference type="Pfam" id="PF00211">
    <property type="entry name" value="Guanylate_cyc"/>
    <property type="match status" value="1"/>
</dbReference>
<feature type="region of interest" description="Disordered" evidence="10">
    <location>
        <begin position="1741"/>
        <end position="1784"/>
    </location>
</feature>
<comment type="similarity">
    <text evidence="9">Belongs to the class I-like SAM-binding methyltransferase superfamily. Trm1 family.</text>
</comment>
<dbReference type="PROSITE" id="PS51626">
    <property type="entry name" value="SAM_MT_TRM1"/>
    <property type="match status" value="1"/>
</dbReference>
<feature type="region of interest" description="Disordered" evidence="10">
    <location>
        <begin position="1357"/>
        <end position="1391"/>
    </location>
</feature>
<feature type="region of interest" description="Disordered" evidence="10">
    <location>
        <begin position="1812"/>
        <end position="1869"/>
    </location>
</feature>
<feature type="region of interest" description="Disordered" evidence="10">
    <location>
        <begin position="1499"/>
        <end position="1539"/>
    </location>
</feature>
<dbReference type="GO" id="GO:0008168">
    <property type="term" value="F:methyltransferase activity"/>
    <property type="evidence" value="ECO:0007669"/>
    <property type="project" value="UniProtKB-KW"/>
</dbReference>
<gene>
    <name evidence="12" type="ORF">PAPYR_1774</name>
</gene>
<feature type="compositionally biased region" description="Basic residues" evidence="10">
    <location>
        <begin position="2137"/>
        <end position="2150"/>
    </location>
</feature>
<dbReference type="InterPro" id="IPR029787">
    <property type="entry name" value="Nucleotide_cyclase"/>
</dbReference>
<feature type="compositionally biased region" description="Low complexity" evidence="10">
    <location>
        <begin position="1837"/>
        <end position="1850"/>
    </location>
</feature>
<proteinExistence type="inferred from homology"/>
<dbReference type="SUPFAM" id="SSF53335">
    <property type="entry name" value="S-adenosyl-L-methionine-dependent methyltransferases"/>
    <property type="match status" value="1"/>
</dbReference>
<feature type="compositionally biased region" description="Basic and acidic residues" evidence="10">
    <location>
        <begin position="844"/>
        <end position="858"/>
    </location>
</feature>
<dbReference type="NCBIfam" id="TIGR00308">
    <property type="entry name" value="TRM1"/>
    <property type="match status" value="1"/>
</dbReference>
<dbReference type="PANTHER" id="PTHR10631">
    <property type="entry name" value="N 2 ,N 2 -DIMETHYLGUANOSINE TRNA METHYLTRANSFERASE"/>
    <property type="match status" value="1"/>
</dbReference>
<dbReference type="GO" id="GO:0032259">
    <property type="term" value="P:methylation"/>
    <property type="evidence" value="ECO:0007669"/>
    <property type="project" value="UniProtKB-KW"/>
</dbReference>
<feature type="compositionally biased region" description="Low complexity" evidence="10">
    <location>
        <begin position="62"/>
        <end position="81"/>
    </location>
</feature>
<dbReference type="SUPFAM" id="SSF55073">
    <property type="entry name" value="Nucleotide cyclase"/>
    <property type="match status" value="1"/>
</dbReference>
<dbReference type="Gene3D" id="3.30.70.1230">
    <property type="entry name" value="Nucleotide cyclase"/>
    <property type="match status" value="1"/>
</dbReference>
<evidence type="ECO:0000256" key="4">
    <source>
        <dbReference type="ARBA" id="ARBA00022691"/>
    </source>
</evidence>
<keyword evidence="2 9" id="KW-0489">Methyltransferase</keyword>
<feature type="compositionally biased region" description="Basic and acidic residues" evidence="10">
    <location>
        <begin position="2275"/>
        <end position="2286"/>
    </location>
</feature>
<evidence type="ECO:0000256" key="10">
    <source>
        <dbReference type="SAM" id="MobiDB-lite"/>
    </source>
</evidence>
<dbReference type="Proteomes" id="UP001141327">
    <property type="component" value="Unassembled WGS sequence"/>
</dbReference>
<evidence type="ECO:0000259" key="11">
    <source>
        <dbReference type="PROSITE" id="PS50125"/>
    </source>
</evidence>
<keyword evidence="13" id="KW-1185">Reference proteome</keyword>
<dbReference type="CDD" id="cd02440">
    <property type="entry name" value="AdoMet_MTases"/>
    <property type="match status" value="1"/>
</dbReference>
<feature type="compositionally biased region" description="Low complexity" evidence="10">
    <location>
        <begin position="1218"/>
        <end position="1234"/>
    </location>
</feature>
<accession>A0ABQ8UWD1</accession>
<feature type="region of interest" description="Disordered" evidence="10">
    <location>
        <begin position="1425"/>
        <end position="1451"/>
    </location>
</feature>
<feature type="region of interest" description="Disordered" evidence="10">
    <location>
        <begin position="514"/>
        <end position="607"/>
    </location>
</feature>
<name>A0ABQ8UWD1_9EUKA</name>
<dbReference type="InterPro" id="IPR001054">
    <property type="entry name" value="A/G_cyclase"/>
</dbReference>
<feature type="compositionally biased region" description="Low complexity" evidence="10">
    <location>
        <begin position="954"/>
        <end position="964"/>
    </location>
</feature>
<evidence type="ECO:0000256" key="1">
    <source>
        <dbReference type="ARBA" id="ARBA00022555"/>
    </source>
</evidence>
<feature type="region of interest" description="Disordered" evidence="10">
    <location>
        <begin position="675"/>
        <end position="815"/>
    </location>
</feature>
<evidence type="ECO:0000256" key="5">
    <source>
        <dbReference type="ARBA" id="ARBA00022694"/>
    </source>
</evidence>
<dbReference type="InterPro" id="IPR002905">
    <property type="entry name" value="Trm1"/>
</dbReference>
<feature type="region of interest" description="Disordered" evidence="10">
    <location>
        <begin position="942"/>
        <end position="964"/>
    </location>
</feature>
<feature type="region of interest" description="Disordered" evidence="10">
    <location>
        <begin position="2194"/>
        <end position="2286"/>
    </location>
</feature>
<feature type="region of interest" description="Disordered" evidence="10">
    <location>
        <begin position="1027"/>
        <end position="1083"/>
    </location>
</feature>
<feature type="region of interest" description="Disordered" evidence="10">
    <location>
        <begin position="2115"/>
        <end position="2152"/>
    </location>
</feature>
<keyword evidence="1 9" id="KW-0820">tRNA-binding</keyword>
<feature type="compositionally biased region" description="Low complexity" evidence="10">
    <location>
        <begin position="539"/>
        <end position="564"/>
    </location>
</feature>
<feature type="compositionally biased region" description="Low complexity" evidence="10">
    <location>
        <begin position="2122"/>
        <end position="2134"/>
    </location>
</feature>
<feature type="region of interest" description="Disordered" evidence="10">
    <location>
        <begin position="1104"/>
        <end position="1345"/>
    </location>
</feature>
<feature type="region of interest" description="Disordered" evidence="10">
    <location>
        <begin position="37"/>
        <end position="81"/>
    </location>
</feature>
<feature type="compositionally biased region" description="Low complexity" evidence="10">
    <location>
        <begin position="2247"/>
        <end position="2259"/>
    </location>
</feature>
<dbReference type="Gene3D" id="3.30.56.70">
    <property type="entry name" value="N2,N2-dimethylguanosine tRNA methyltransferase, C-terminal domain"/>
    <property type="match status" value="1"/>
</dbReference>
<feature type="region of interest" description="Disordered" evidence="10">
    <location>
        <begin position="834"/>
        <end position="859"/>
    </location>
</feature>
<dbReference type="InterPro" id="IPR042296">
    <property type="entry name" value="tRNA_met_Trm1_C"/>
</dbReference>
<feature type="compositionally biased region" description="Basic and acidic residues" evidence="10">
    <location>
        <begin position="747"/>
        <end position="761"/>
    </location>
</feature>
<dbReference type="Pfam" id="PF02005">
    <property type="entry name" value="TRM"/>
    <property type="match status" value="1"/>
</dbReference>
<feature type="compositionally biased region" description="Low complexity" evidence="10">
    <location>
        <begin position="1741"/>
        <end position="1774"/>
    </location>
</feature>
<feature type="compositionally biased region" description="Low complexity" evidence="10">
    <location>
        <begin position="1172"/>
        <end position="1198"/>
    </location>
</feature>
<dbReference type="InterPro" id="IPR029063">
    <property type="entry name" value="SAM-dependent_MTases_sf"/>
</dbReference>
<organism evidence="12 13">
    <name type="scientific">Paratrimastix pyriformis</name>
    <dbReference type="NCBI Taxonomy" id="342808"/>
    <lineage>
        <taxon>Eukaryota</taxon>
        <taxon>Metamonada</taxon>
        <taxon>Preaxostyla</taxon>
        <taxon>Paratrimastigidae</taxon>
        <taxon>Paratrimastix</taxon>
    </lineage>
</organism>
<feature type="compositionally biased region" description="Low complexity" evidence="10">
    <location>
        <begin position="1249"/>
        <end position="1307"/>
    </location>
</feature>
<dbReference type="PANTHER" id="PTHR10631:SF3">
    <property type="entry name" value="TRNA (GUANINE(26)-N(2))-DIMETHYLTRANSFERASE"/>
    <property type="match status" value="1"/>
</dbReference>
<feature type="region of interest" description="Disordered" evidence="10">
    <location>
        <begin position="1663"/>
        <end position="1694"/>
    </location>
</feature>
<feature type="compositionally biased region" description="Polar residues" evidence="10">
    <location>
        <begin position="1578"/>
        <end position="1592"/>
    </location>
</feature>
<keyword evidence="3 9" id="KW-0808">Transferase</keyword>
<evidence type="ECO:0000256" key="6">
    <source>
        <dbReference type="ARBA" id="ARBA00022884"/>
    </source>
</evidence>
<keyword evidence="5 9" id="KW-0819">tRNA processing</keyword>
<dbReference type="CDD" id="cd07302">
    <property type="entry name" value="CHD"/>
    <property type="match status" value="1"/>
</dbReference>
<feature type="region of interest" description="Disordered" evidence="10">
    <location>
        <begin position="1607"/>
        <end position="1648"/>
    </location>
</feature>
<feature type="compositionally biased region" description="Low complexity" evidence="10">
    <location>
        <begin position="1357"/>
        <end position="1366"/>
    </location>
</feature>
<dbReference type="EMBL" id="JAPMOS010000006">
    <property type="protein sequence ID" value="KAJ4461659.1"/>
    <property type="molecule type" value="Genomic_DNA"/>
</dbReference>
<keyword evidence="4 9" id="KW-0949">S-adenosyl-L-methionine</keyword>
<feature type="compositionally biased region" description="Low complexity" evidence="10">
    <location>
        <begin position="1908"/>
        <end position="1920"/>
    </location>
</feature>
<feature type="compositionally biased region" description="Pro residues" evidence="10">
    <location>
        <begin position="1162"/>
        <end position="1171"/>
    </location>
</feature>
<comment type="caution">
    <text evidence="12">The sequence shown here is derived from an EMBL/GenBank/DDBJ whole genome shotgun (WGS) entry which is preliminary data.</text>
</comment>
<evidence type="ECO:0000256" key="2">
    <source>
        <dbReference type="ARBA" id="ARBA00022603"/>
    </source>
</evidence>
<evidence type="ECO:0000256" key="7">
    <source>
        <dbReference type="ARBA" id="ARBA00039099"/>
    </source>
</evidence>
<evidence type="ECO:0000313" key="13">
    <source>
        <dbReference type="Proteomes" id="UP001141327"/>
    </source>
</evidence>
<feature type="compositionally biased region" description="Low complexity" evidence="10">
    <location>
        <begin position="1376"/>
        <end position="1391"/>
    </location>
</feature>
<evidence type="ECO:0000313" key="12">
    <source>
        <dbReference type="EMBL" id="KAJ4461659.1"/>
    </source>
</evidence>
<feature type="compositionally biased region" description="Low complexity" evidence="10">
    <location>
        <begin position="779"/>
        <end position="790"/>
    </location>
</feature>
<sequence length="2475" mass="255864">MATEKTDGEKSFKIVTEGKASVLFEGSDVFYNPVQHFNRDLTSTQPARQRKAKPKANPESEPSVTAPPATEPAAPSPATAASVAATPTPVAQAAPGITILEALAASGLRSIRYFLEVPGVSGCVANDLDPDAVKSIHRNLEYNHIDPTKVVAHQGDAILYMHECNATRKRFDMIDLDPYGTAAPFLDAAVQAVAEGGLLCITCTDMGVLAGNTPEVCWTKYGTVPVKARFCHEMALRILLGCISTHAGRHSRYIVPLLSLSADFYVRVFVRVYTSPAACKRVVSLMAHAYKCNQCPSFYTQPLARTVGPDPALPHKCVPTAGFPFESIHCPNCLRGRFLVRTPHPSPPLLSPVGFPNPQSPISPRSPLANTHSCTAHPSYPQTCGPLWGGPLHDRTVLQQSLDYLDAHPQQFHTHRRICGTLAAMLQELPDVMFYYDLHELNGAMRLGAPGDAIRSAIVQCGYRLSVSHIGPLCLKTDAPPEVIWDVFRHWAWAHPPKPLVQLRSLYQAGRLGDPARAQQTAPEGAEAAEGDEGATICPEPTAEGAAQPQPQEATATATAAQPQQPEPEKRKKSRLEKKREARGEGVPAGDGQQQQPDAESPEAEGVLSSAIRLLATMPSGTGPDFTMPLEVALQRTFPQVPAAAIRALPNLLTPHGGSGPTAPIVLPDFPAEPAAAAPTEASAPEGAEAGEEEAGKSDHAQMTVAEHRTHRKDTKDAKGNFKPRFFPNPEPEWGPKPRAHRGNVVEMKRQKFEKEQQERIQRKRAAHLEIVAQQAQQGAPKPEGPAGSPASPPASPPPAEQTKRGRVDPTWATQCRPCRNCDCAGAGVVEEVPKAGSVSHPRVPPELRKPKQSEKQIPRLLPLTEVSAGMVPAAQAETSTVPTLSKRDATARLRKSRRELDLVDQSLGQLRDILTTNDESGSFRSRPGQLSWESAPPAFEKVPLESGFGPGQTSTTNSSSNSSVLKAAASLPLPADAPDPLIRRHSSTGVSQHAPLEGAPPPPQADSPGSGSDLLSLLFTVRRRGWHDRSPHPDDSQGTLPLPRSRPPDWAMAGGNDGSKTFPRHRVEPSTPQPPHPTGGVATMRRFWSNRSLTLEPEAAAEGTAPAGGHLGGSPLFKSTLPGDEDSDRRSPTPSPTGSAAVGPGAAAPFSPTPARHSILPPSPSPPPPSISISTREPAAAASPRSTPSPCASSTPPALSPRPAPLQTGAPVPAPSAPSAATLGLLPASSPPLIDLSPPFHPSPSPPGSTGSSGTPPMPAAAARPFSFRPAGSPSASRTSSPSVGAEPAGPAQGGPAASPPAASSPGTPPSLSPHTRRRAASLDQAALGTRSSPPSAVPLTPRAAALTPSVLPLPLLEEAAQPQPAGTPPPPVELQPYVPGAAASPSEAAPAPAAATHLFPGAMPPNPPALDLVASLGAGIGVSPRVTRRHPGMAEGPAGSPPPAAHRGQSGLSIAVADFLGGAAAPPVDSPRWPTTLSEISMQRSESANDLVVEPVGAAGAPMGSPPAPPRGPEADPSSPLVAASPLMGGPGPAGSPPAITGRLLDASPSPRMGLSWRSPHRVPMNPPLTPVSEAGSLSPTNSARYSTPLSVRSRLATTALAPFGIAEGGSGDKGEAATEPPEPPPPRHLSPTLSRGSLSELHSPPPILLNSFSSGVCMGGSTGTGSGPMAAKESPPLSPSFRRSPDGLPHSLSAAAEARDGAGAVEGGGLLTAIGALAPAGAGAGADLTLEIDAVPMQQQQPPCGGGHDQQSAPPAVAPVAPTVPRSPSSAETPSPRSGAESLESLFGRAGRGLIPLSQVTSATSLITATGPVTPTRGLPASPASAVGRGKGWSGSEESTASLASSEPRPPGAPSTTAILPPTPPARLLPSPAVAALVPLNPNAFTTPAAAAAAPLRGSGAKDQPAPAFLPSSLSPARRPPSVHHPRSCSSSTGVTCTSFLSLPDNILSMGSGSRRPAGNRWSLPNLHPAGATPCQAMAANSSAGGTPPSACSAPLMAYLARSPSALAATPTTPTPTTTPTLTHPGAATVVAQPPLSPLSGPSPISAVPCASQQRGGISPADPVRTPPTAAAEVPLAAGAPAISPGAPAQAAQVSAITPTMLRDLTLPPADRTRLVGFSPRSSPSTTTTSDRATRRHRHHHHHRHRTHWVDAKQFRPMGRSSNLELPPPTKDGLAVPAALRAALESSHITAPSPILGSSTPLLGPADRKSPPPVGLSRGAALLEVPTTPPISGRWHAHAHSHGHSGPNDPNCPGGPDESEDGPQPGAPGGRPLEDSDSKGKGATEIEAETARLIDELAVRTQGFHRLVQLFSCFLPQEFYPKDGLNGIKLGLGEERVLSIFFSDIRDFTAMTENLPVGDVLELLNGYYAHALPPIHECEGFVDKFIGDSVMAIFPGAESAYNSLGATIGLMRAMDAYNAEQRVSRGLMPIETGVGINTGPVIVGTCGTDWRMSTTVLGDTVNLASRTEHLCK</sequence>
<evidence type="ECO:0000256" key="3">
    <source>
        <dbReference type="ARBA" id="ARBA00022679"/>
    </source>
</evidence>
<dbReference type="PROSITE" id="PS50125">
    <property type="entry name" value="GUANYLATE_CYCLASE_2"/>
    <property type="match status" value="1"/>
</dbReference>
<dbReference type="EC" id="2.1.1.216" evidence="7"/>
<feature type="compositionally biased region" description="Pro residues" evidence="10">
    <location>
        <begin position="791"/>
        <end position="800"/>
    </location>
</feature>
<protein>
    <recommendedName>
        <fullName evidence="7">tRNA (guanine(26)-N(2))-dimethyltransferase</fullName>
        <ecNumber evidence="7">2.1.1.216</ecNumber>
    </recommendedName>
</protein>
<feature type="region of interest" description="Disordered" evidence="10">
    <location>
        <begin position="1898"/>
        <end position="1933"/>
    </location>
</feature>
<dbReference type="Gene3D" id="3.40.50.150">
    <property type="entry name" value="Vaccinia Virus protein VP39"/>
    <property type="match status" value="1"/>
</dbReference>
<feature type="region of interest" description="Disordered" evidence="10">
    <location>
        <begin position="976"/>
        <end position="1014"/>
    </location>
</feature>
<feature type="region of interest" description="Disordered" evidence="10">
    <location>
        <begin position="1558"/>
        <end position="1592"/>
    </location>
</feature>
<feature type="domain" description="Guanylate cyclase" evidence="11">
    <location>
        <begin position="2342"/>
        <end position="2471"/>
    </location>
</feature>
<keyword evidence="6 9" id="KW-0694">RNA-binding</keyword>